<keyword evidence="3" id="KW-1185">Reference proteome</keyword>
<feature type="domain" description="Putative auto-transporter adhesin head GIN" evidence="1">
    <location>
        <begin position="57"/>
        <end position="238"/>
    </location>
</feature>
<organism evidence="2 3">
    <name type="scientific">Hydrobacter penzbergensis</name>
    <dbReference type="NCBI Taxonomy" id="1235997"/>
    <lineage>
        <taxon>Bacteria</taxon>
        <taxon>Pseudomonadati</taxon>
        <taxon>Bacteroidota</taxon>
        <taxon>Chitinophagia</taxon>
        <taxon>Chitinophagales</taxon>
        <taxon>Chitinophagaceae</taxon>
        <taxon>Hydrobacter</taxon>
    </lineage>
</organism>
<name>A0A8X8IE32_9BACT</name>
<dbReference type="Proteomes" id="UP000198711">
    <property type="component" value="Unassembled WGS sequence"/>
</dbReference>
<accession>A0A8X8IE32</accession>
<proteinExistence type="predicted"/>
<comment type="caution">
    <text evidence="2">The sequence shown here is derived from an EMBL/GenBank/DDBJ whole genome shotgun (WGS) entry which is preliminary data.</text>
</comment>
<dbReference type="AlphaFoldDB" id="A0A8X8IE32"/>
<gene>
    <name evidence="2" type="ORF">SAMN05444410_11225</name>
</gene>
<dbReference type="Gene3D" id="2.160.20.120">
    <property type="match status" value="1"/>
</dbReference>
<evidence type="ECO:0000313" key="3">
    <source>
        <dbReference type="Proteomes" id="UP000198711"/>
    </source>
</evidence>
<sequence length="258" mass="27585">MKAKCNFNTELSLYEKTGDMKKWLLVVLMGVCLLQAGAQDKNIVRDDNVQVRPISGFTGIEVSGAISLYLSQGNEEAVAVSAGSDEDAGRIRTELKNGVLHITPQKSGWSWSNKRMKAYVTFKTLKRIEASGACNIRLTDAVKLEKLEIELSGASDFSGKVQTALLRLVATGASRITISGEANKTQVEASGASGIKGYELYTDYCKVNASGASSIHLTVNKEIDASASGGSGIYYKGQGLVRDSNISGGATFKRKAED</sequence>
<protein>
    <submittedName>
        <fullName evidence="2">Auto-transporter adhesin, head GIN domain</fullName>
    </submittedName>
</protein>
<reference evidence="2 3" key="1">
    <citation type="submission" date="2016-10" db="EMBL/GenBank/DDBJ databases">
        <authorList>
            <person name="Varghese N."/>
            <person name="Submissions S."/>
        </authorList>
    </citation>
    <scope>NUCLEOTIDE SEQUENCE [LARGE SCALE GENOMIC DNA]</scope>
    <source>
        <strain evidence="2 3">DSM 25353</strain>
    </source>
</reference>
<dbReference type="InterPro" id="IPR021255">
    <property type="entry name" value="DUF2807"/>
</dbReference>
<dbReference type="EMBL" id="FNNO01000012">
    <property type="protein sequence ID" value="SDX26393.1"/>
    <property type="molecule type" value="Genomic_DNA"/>
</dbReference>
<evidence type="ECO:0000313" key="2">
    <source>
        <dbReference type="EMBL" id="SDX26393.1"/>
    </source>
</evidence>
<evidence type="ECO:0000259" key="1">
    <source>
        <dbReference type="Pfam" id="PF10988"/>
    </source>
</evidence>
<dbReference type="Pfam" id="PF10988">
    <property type="entry name" value="DUF2807"/>
    <property type="match status" value="1"/>
</dbReference>